<sequence length="199" mass="22634">MSSPEERAAIAKALREEAHAVLAETGLFALLERSFGDPSVTGSAGYDLMTWRDIDIHMAVDATRWLEWARFAGDIALQLDSVGLQLHKATYLNDWVDPHPLGAGLYWGIEFRDHHGHDWKLDLWGWDPFDYAVRQARDFSLRTDLNAADRDLILRLKTEAQARDNYYGVRISAWDVYQFAIARAGESLSALEAWKRTQG</sequence>
<comment type="caution">
    <text evidence="1">The sequence shown here is derived from an EMBL/GenBank/DDBJ whole genome shotgun (WGS) entry which is preliminary data.</text>
</comment>
<dbReference type="Proteomes" id="UP000782610">
    <property type="component" value="Unassembled WGS sequence"/>
</dbReference>
<dbReference type="AlphaFoldDB" id="A0A933L4F2"/>
<proteinExistence type="predicted"/>
<reference evidence="1" key="1">
    <citation type="submission" date="2020-07" db="EMBL/GenBank/DDBJ databases">
        <title>Huge and variable diversity of episymbiotic CPR bacteria and DPANN archaea in groundwater ecosystems.</title>
        <authorList>
            <person name="He C.Y."/>
            <person name="Keren R."/>
            <person name="Whittaker M."/>
            <person name="Farag I.F."/>
            <person name="Doudna J."/>
            <person name="Cate J.H.D."/>
            <person name="Banfield J.F."/>
        </authorList>
    </citation>
    <scope>NUCLEOTIDE SEQUENCE</scope>
    <source>
        <strain evidence="1">NC_groundwater_1586_Pr3_B-0.1um_66_15</strain>
    </source>
</reference>
<dbReference type="EMBL" id="JACRAF010000028">
    <property type="protein sequence ID" value="MBI4922150.1"/>
    <property type="molecule type" value="Genomic_DNA"/>
</dbReference>
<protein>
    <submittedName>
        <fullName evidence="1">Uncharacterized protein</fullName>
    </submittedName>
</protein>
<name>A0A933L4F2_9HYPH</name>
<organism evidence="1 2">
    <name type="scientific">Devosia nanyangense</name>
    <dbReference type="NCBI Taxonomy" id="1228055"/>
    <lineage>
        <taxon>Bacteria</taxon>
        <taxon>Pseudomonadati</taxon>
        <taxon>Pseudomonadota</taxon>
        <taxon>Alphaproteobacteria</taxon>
        <taxon>Hyphomicrobiales</taxon>
        <taxon>Devosiaceae</taxon>
        <taxon>Devosia</taxon>
    </lineage>
</organism>
<gene>
    <name evidence="1" type="ORF">HY834_10395</name>
</gene>
<evidence type="ECO:0000313" key="2">
    <source>
        <dbReference type="Proteomes" id="UP000782610"/>
    </source>
</evidence>
<evidence type="ECO:0000313" key="1">
    <source>
        <dbReference type="EMBL" id="MBI4922150.1"/>
    </source>
</evidence>
<accession>A0A933L4F2</accession>